<dbReference type="SUPFAM" id="SSF56436">
    <property type="entry name" value="C-type lectin-like"/>
    <property type="match status" value="1"/>
</dbReference>
<dbReference type="PANTHER" id="PTHR23150:SF19">
    <property type="entry name" value="FORMYLGLYCINE-GENERATING ENZYME"/>
    <property type="match status" value="1"/>
</dbReference>
<dbReference type="InterPro" id="IPR013229">
    <property type="entry name" value="PEGA"/>
</dbReference>
<feature type="domain" description="PEGA" evidence="3">
    <location>
        <begin position="461"/>
        <end position="527"/>
    </location>
</feature>
<dbReference type="Pfam" id="PF08308">
    <property type="entry name" value="PEGA"/>
    <property type="match status" value="4"/>
</dbReference>
<sequence length="808" mass="86596">MSIVLSAEIGNERRIYTSDDMPLSVGGAACHLALPGLAKDGAIAFLGHDRGELFIQPAEDQPGEAPLTCNGVLLTASRWLGDRDEVGVGSHRLRCQVSGDTVCLALVQTTPPILELPEADAPQHPQASATDRAIAPTEFEPRWQSPPRRARFRISPRLLVMMAAIALLAAPAWFVITARAVRIETSPTADNLEIQGSWLTPKLGDSYLLRSGSYTVAAELEGYRRLSETLEVNGDTPSVVGFVFEPLGGLLTVTSRPVDGAEITIDGESSGSTPAYDIELGAGEHTVEITAPLHLPYQTTVVFEPGEAPQELEAVLVPNWAPFTVETSPANATVSLDGTVVGSTPLEHRIEAGERIVEIRRQGYKSFSRQLQVTAGEAITFGLVRLVPVDGRLDVASEPTGASVTIDGGFSGTTPLAIDLAPGASYKVTISMAGRRTFATVVEISSGRRSEVQAELELLSGEVSVTSLPPGAQLLIDGVSSGTTPQTLELEARPYQIEIQLEGYVSYRTNLTPEPGLPQAVSAELKEEGPAGLPQKITSPQGVDMVLVGPGRFTMGAARREPGRRANEVLREVELTQPFYLATREVTNSDFREFRSGHRSGAVGSYNLEIDHHPVVNITWNDAAKYCNWLSERAGLPPVYVERGGKMVARSPFSRGFRLPTEAEWAWAARNPNSAGARKYAWGESLPVPADAGNFGDSTGASVLGSAIPGYTDNHGATAPAGSYRPNPLGLYNMGGNVSEWVHDVYTVTPSPPSEVTRDPTGPSEGAYHVIRGASWMDTNTTELRLSYRDYGDSARPDLGFRIARSTQ</sequence>
<feature type="domain" description="PEGA" evidence="3">
    <location>
        <begin position="323"/>
        <end position="381"/>
    </location>
</feature>
<keyword evidence="1" id="KW-0472">Membrane</keyword>
<feature type="domain" description="PEGA" evidence="3">
    <location>
        <begin position="250"/>
        <end position="308"/>
    </location>
</feature>
<dbReference type="PANTHER" id="PTHR23150">
    <property type="entry name" value="SULFATASE MODIFYING FACTOR 1, 2"/>
    <property type="match status" value="1"/>
</dbReference>
<proteinExistence type="predicted"/>
<dbReference type="InterPro" id="IPR016187">
    <property type="entry name" value="CTDL_fold"/>
</dbReference>
<accession>A0A8J6Y5F6</accession>
<dbReference type="Gene3D" id="3.90.1580.10">
    <property type="entry name" value="paralog of FGE (formylglycine-generating enzyme)"/>
    <property type="match status" value="1"/>
</dbReference>
<evidence type="ECO:0000259" key="2">
    <source>
        <dbReference type="Pfam" id="PF03781"/>
    </source>
</evidence>
<dbReference type="GO" id="GO:0120147">
    <property type="term" value="F:formylglycine-generating oxidase activity"/>
    <property type="evidence" value="ECO:0007669"/>
    <property type="project" value="TreeGrafter"/>
</dbReference>
<comment type="caution">
    <text evidence="4">The sequence shown here is derived from an EMBL/GenBank/DDBJ whole genome shotgun (WGS) entry which is preliminary data.</text>
</comment>
<dbReference type="InterPro" id="IPR051043">
    <property type="entry name" value="Sulfatase_Mod_Factor_Kinase"/>
</dbReference>
<organism evidence="4 5">
    <name type="scientific">Candidatus Sulfomarinibacter kjeldsenii</name>
    <dbReference type="NCBI Taxonomy" id="2885994"/>
    <lineage>
        <taxon>Bacteria</taxon>
        <taxon>Pseudomonadati</taxon>
        <taxon>Acidobacteriota</taxon>
        <taxon>Thermoanaerobaculia</taxon>
        <taxon>Thermoanaerobaculales</taxon>
        <taxon>Candidatus Sulfomarinibacteraceae</taxon>
        <taxon>Candidatus Sulfomarinibacter</taxon>
    </lineage>
</organism>
<evidence type="ECO:0000313" key="5">
    <source>
        <dbReference type="Proteomes" id="UP000598633"/>
    </source>
</evidence>
<dbReference type="EMBL" id="JACXWA010000070">
    <property type="protein sequence ID" value="MBD3870577.1"/>
    <property type="molecule type" value="Genomic_DNA"/>
</dbReference>
<reference evidence="4 5" key="1">
    <citation type="submission" date="2020-08" db="EMBL/GenBank/DDBJ databases">
        <title>Acidobacteriota in marine sediments use diverse sulfur dissimilation pathways.</title>
        <authorList>
            <person name="Wasmund K."/>
        </authorList>
    </citation>
    <scope>NUCLEOTIDE SEQUENCE [LARGE SCALE GENOMIC DNA]</scope>
    <source>
        <strain evidence="4">MAG AM3-A</strain>
    </source>
</reference>
<dbReference type="Proteomes" id="UP000598633">
    <property type="component" value="Unassembled WGS sequence"/>
</dbReference>
<protein>
    <submittedName>
        <fullName evidence="4">PEGA domain-containing protein</fullName>
    </submittedName>
</protein>
<evidence type="ECO:0000259" key="3">
    <source>
        <dbReference type="Pfam" id="PF08308"/>
    </source>
</evidence>
<name>A0A8J6Y5F6_9BACT</name>
<dbReference type="InterPro" id="IPR005532">
    <property type="entry name" value="SUMF_dom"/>
</dbReference>
<evidence type="ECO:0000313" key="4">
    <source>
        <dbReference type="EMBL" id="MBD3870577.1"/>
    </source>
</evidence>
<keyword evidence="1" id="KW-0812">Transmembrane</keyword>
<dbReference type="Pfam" id="PF03781">
    <property type="entry name" value="FGE-sulfatase"/>
    <property type="match status" value="1"/>
</dbReference>
<feature type="domain" description="PEGA" evidence="3">
    <location>
        <begin position="392"/>
        <end position="457"/>
    </location>
</feature>
<evidence type="ECO:0000256" key="1">
    <source>
        <dbReference type="SAM" id="Phobius"/>
    </source>
</evidence>
<dbReference type="InterPro" id="IPR042095">
    <property type="entry name" value="SUMF_sf"/>
</dbReference>
<gene>
    <name evidence="4" type="ORF">IFJ97_04385</name>
</gene>
<dbReference type="AlphaFoldDB" id="A0A8J6Y5F6"/>
<keyword evidence="1" id="KW-1133">Transmembrane helix</keyword>
<feature type="transmembrane region" description="Helical" evidence="1">
    <location>
        <begin position="158"/>
        <end position="176"/>
    </location>
</feature>
<feature type="domain" description="Sulfatase-modifying factor enzyme-like" evidence="2">
    <location>
        <begin position="543"/>
        <end position="805"/>
    </location>
</feature>